<dbReference type="RefSeq" id="WP_188750145.1">
    <property type="nucleotide sequence ID" value="NZ_BMIK01000005.1"/>
</dbReference>
<dbReference type="NCBIfam" id="TIGR00652">
    <property type="entry name" value="DapF"/>
    <property type="match status" value="1"/>
</dbReference>
<evidence type="ECO:0000256" key="2">
    <source>
        <dbReference type="ARBA" id="ARBA00023235"/>
    </source>
</evidence>
<evidence type="ECO:0000256" key="4">
    <source>
        <dbReference type="NCBIfam" id="TIGR00652"/>
    </source>
</evidence>
<dbReference type="HAMAP" id="MF_00197">
    <property type="entry name" value="DAP_epimerase"/>
    <property type="match status" value="1"/>
</dbReference>
<feature type="binding site" evidence="3">
    <location>
        <position position="66"/>
    </location>
    <ligand>
        <name>substrate</name>
    </ligand>
</feature>
<comment type="subunit">
    <text evidence="3">Homodimer.</text>
</comment>
<dbReference type="SUPFAM" id="SSF54506">
    <property type="entry name" value="Diaminopimelate epimerase-like"/>
    <property type="match status" value="2"/>
</dbReference>
<dbReference type="EC" id="5.1.1.7" evidence="3 4"/>
<comment type="caution">
    <text evidence="3">Lacks conserved residue(s) required for the propagation of feature annotation.</text>
</comment>
<dbReference type="Pfam" id="PF01678">
    <property type="entry name" value="DAP_epimerase"/>
    <property type="match status" value="2"/>
</dbReference>
<dbReference type="Proteomes" id="UP000597338">
    <property type="component" value="Unassembled WGS sequence"/>
</dbReference>
<name>A0ABQ1LT70_9SPHI</name>
<dbReference type="PANTHER" id="PTHR31689">
    <property type="entry name" value="DIAMINOPIMELATE EPIMERASE, CHLOROPLASTIC"/>
    <property type="match status" value="1"/>
</dbReference>
<feature type="binding site" evidence="3">
    <location>
        <begin position="201"/>
        <end position="202"/>
    </location>
    <ligand>
        <name>substrate</name>
    </ligand>
</feature>
<proteinExistence type="inferred from homology"/>
<evidence type="ECO:0000313" key="6">
    <source>
        <dbReference type="Proteomes" id="UP000597338"/>
    </source>
</evidence>
<comment type="subcellular location">
    <subcellularLocation>
        <location evidence="3">Cytoplasm</location>
    </subcellularLocation>
</comment>
<keyword evidence="3" id="KW-0963">Cytoplasm</keyword>
<comment type="catalytic activity">
    <reaction evidence="3">
        <text>(2S,6S)-2,6-diaminopimelate = meso-2,6-diaminopimelate</text>
        <dbReference type="Rhea" id="RHEA:15393"/>
        <dbReference type="ChEBI" id="CHEBI:57609"/>
        <dbReference type="ChEBI" id="CHEBI:57791"/>
        <dbReference type="EC" id="5.1.1.7"/>
    </reaction>
</comment>
<organism evidence="5 6">
    <name type="scientific">Parapedobacter defluvii</name>
    <dbReference type="NCBI Taxonomy" id="2045106"/>
    <lineage>
        <taxon>Bacteria</taxon>
        <taxon>Pseudomonadati</taxon>
        <taxon>Bacteroidota</taxon>
        <taxon>Sphingobacteriia</taxon>
        <taxon>Sphingobacteriales</taxon>
        <taxon>Sphingobacteriaceae</taxon>
        <taxon>Parapedobacter</taxon>
    </lineage>
</organism>
<dbReference type="EMBL" id="BMIK01000005">
    <property type="protein sequence ID" value="GGC27960.1"/>
    <property type="molecule type" value="Genomic_DNA"/>
</dbReference>
<keyword evidence="6" id="KW-1185">Reference proteome</keyword>
<feature type="active site" description="Proton donor" evidence="3">
    <location>
        <position position="75"/>
    </location>
</feature>
<feature type="site" description="Could be important to modulate the pK values of the two catalytic cysteine residues" evidence="3">
    <location>
        <position position="190"/>
    </location>
</feature>
<reference evidence="6" key="1">
    <citation type="journal article" date="2019" name="Int. J. Syst. Evol. Microbiol.">
        <title>The Global Catalogue of Microorganisms (GCM) 10K type strain sequencing project: providing services to taxonomists for standard genome sequencing and annotation.</title>
        <authorList>
            <consortium name="The Broad Institute Genomics Platform"/>
            <consortium name="The Broad Institute Genome Sequencing Center for Infectious Disease"/>
            <person name="Wu L."/>
            <person name="Ma J."/>
        </authorList>
    </citation>
    <scope>NUCLEOTIDE SEQUENCE [LARGE SCALE GENOMIC DNA]</scope>
    <source>
        <strain evidence="6">CGMCC 1.15342</strain>
    </source>
</reference>
<feature type="binding site" evidence="3">
    <location>
        <position position="14"/>
    </location>
    <ligand>
        <name>substrate</name>
    </ligand>
</feature>
<evidence type="ECO:0000256" key="1">
    <source>
        <dbReference type="ARBA" id="ARBA00010219"/>
    </source>
</evidence>
<comment type="pathway">
    <text evidence="3">Amino-acid biosynthesis; L-lysine biosynthesis via DAP pathway; DL-2,6-diaminopimelate from LL-2,6-diaminopimelate: step 1/1.</text>
</comment>
<feature type="active site" description="Proton acceptor" evidence="3">
    <location>
        <position position="200"/>
    </location>
</feature>
<feature type="binding site" evidence="3">
    <location>
        <begin position="76"/>
        <end position="77"/>
    </location>
    <ligand>
        <name>substrate</name>
    </ligand>
</feature>
<gene>
    <name evidence="3 5" type="primary">dapF</name>
    <name evidence="5" type="ORF">GCM10011386_19990</name>
</gene>
<feature type="site" description="Could be important to modulate the pK values of the two catalytic cysteine residues" evidence="3">
    <location>
        <position position="141"/>
    </location>
</feature>
<sequence>MNTHIFYKYQGAGNDFIVFDNRNGAFDANNADLVRRLCDRRFGIGGDGLMLLQQVEGYDFEMVYFNADGREGSMCGNGGRCIVAFAQDLGIIGSETDFLAVDGVHHARMHDTVGWISLKMVDVSEIREEGDAYLLNTGSPHYVKQVVGLDTYPVVEAGRHIRYSNPFSKEGINVNFVEAEGDGYYVRTYERGVEDETLACGTGATAVALAMAKLNKVEGQVETPIRVAGGRLNIRFTKTADRFTEVFLEGPAEFVFKGEITW</sequence>
<dbReference type="Gene3D" id="3.10.310.10">
    <property type="entry name" value="Diaminopimelate Epimerase, Chain A, domain 1"/>
    <property type="match status" value="2"/>
</dbReference>
<comment type="similarity">
    <text evidence="1 3">Belongs to the diaminopimelate epimerase family.</text>
</comment>
<dbReference type="PANTHER" id="PTHR31689:SF0">
    <property type="entry name" value="DIAMINOPIMELATE EPIMERASE"/>
    <property type="match status" value="1"/>
</dbReference>
<comment type="function">
    <text evidence="3">Catalyzes the stereoinversion of LL-2,6-diaminopimelate (L,L-DAP) to meso-diaminopimelate (meso-DAP), a precursor of L-lysine and an essential component of the bacterial peptidoglycan.</text>
</comment>
<protein>
    <recommendedName>
        <fullName evidence="3 4">Diaminopimelate epimerase</fullName>
        <shortName evidence="3">DAP epimerase</shortName>
        <ecNumber evidence="3 4">5.1.1.7</ecNumber>
    </recommendedName>
    <alternativeName>
        <fullName evidence="3">PLP-independent amino acid racemase</fullName>
    </alternativeName>
</protein>
<comment type="caution">
    <text evidence="5">The sequence shown here is derived from an EMBL/GenBank/DDBJ whole genome shotgun (WGS) entry which is preliminary data.</text>
</comment>
<accession>A0ABQ1LT70</accession>
<keyword evidence="3" id="KW-0457">Lysine biosynthesis</keyword>
<evidence type="ECO:0000256" key="3">
    <source>
        <dbReference type="HAMAP-Rule" id="MF_00197"/>
    </source>
</evidence>
<feature type="binding site" evidence="3">
    <location>
        <position position="173"/>
    </location>
    <ligand>
        <name>substrate</name>
    </ligand>
</feature>
<keyword evidence="2 3" id="KW-0413">Isomerase</keyword>
<feature type="binding site" evidence="3">
    <location>
        <begin position="190"/>
        <end position="191"/>
    </location>
    <ligand>
        <name>substrate</name>
    </ligand>
</feature>
<dbReference type="InterPro" id="IPR001653">
    <property type="entry name" value="DAP_epimerase_DapF"/>
</dbReference>
<evidence type="ECO:0000313" key="5">
    <source>
        <dbReference type="EMBL" id="GGC27960.1"/>
    </source>
</evidence>
<keyword evidence="3" id="KW-0028">Amino-acid biosynthesis</keyword>